<keyword evidence="1" id="KW-1133">Transmembrane helix</keyword>
<keyword evidence="3" id="KW-1185">Reference proteome</keyword>
<organism evidence="2 3">
    <name type="scientific">Candidatus Methylacidithermus pantelleriae</name>
    <dbReference type="NCBI Taxonomy" id="2744239"/>
    <lineage>
        <taxon>Bacteria</taxon>
        <taxon>Pseudomonadati</taxon>
        <taxon>Verrucomicrobiota</taxon>
        <taxon>Methylacidiphilae</taxon>
        <taxon>Methylacidiphilales</taxon>
        <taxon>Methylacidiphilaceae</taxon>
        <taxon>Candidatus Methylacidithermus</taxon>
    </lineage>
</organism>
<comment type="caution">
    <text evidence="2">The sequence shown here is derived from an EMBL/GenBank/DDBJ whole genome shotgun (WGS) entry which is preliminary data.</text>
</comment>
<gene>
    <name evidence="2" type="ORF">MPNT_190024</name>
</gene>
<evidence type="ECO:0000313" key="2">
    <source>
        <dbReference type="EMBL" id="CAF0695385.1"/>
    </source>
</evidence>
<name>A0A8J2FNE1_9BACT</name>
<reference evidence="2" key="1">
    <citation type="submission" date="2021-02" db="EMBL/GenBank/DDBJ databases">
        <authorList>
            <person name="Cremers G."/>
            <person name="Picone N."/>
        </authorList>
    </citation>
    <scope>NUCLEOTIDE SEQUENCE</scope>
    <source>
        <strain evidence="2">PQ17</strain>
    </source>
</reference>
<keyword evidence="1" id="KW-0812">Transmembrane</keyword>
<feature type="transmembrane region" description="Helical" evidence="1">
    <location>
        <begin position="75"/>
        <end position="96"/>
    </location>
</feature>
<protein>
    <submittedName>
        <fullName evidence="2">Uncharacterized protein</fullName>
    </submittedName>
</protein>
<dbReference type="AlphaFoldDB" id="A0A8J2FNE1"/>
<evidence type="ECO:0000256" key="1">
    <source>
        <dbReference type="SAM" id="Phobius"/>
    </source>
</evidence>
<evidence type="ECO:0000313" key="3">
    <source>
        <dbReference type="Proteomes" id="UP000663859"/>
    </source>
</evidence>
<accession>A0A8J2FNE1</accession>
<sequence length="102" mass="11939">MHPFPPHLFAFSLFSASYQPHRREPVKTPVFHRSFRFFSAHRCESYLIDRSFFLPHSLMRPRKEPFFQPDPFEGMAYGLLCAMLTLIGLFAFLVSIRVMAGI</sequence>
<dbReference type="EMBL" id="CAJNOB010000011">
    <property type="protein sequence ID" value="CAF0695385.1"/>
    <property type="molecule type" value="Genomic_DNA"/>
</dbReference>
<proteinExistence type="predicted"/>
<keyword evidence="1" id="KW-0472">Membrane</keyword>
<dbReference type="Proteomes" id="UP000663859">
    <property type="component" value="Unassembled WGS sequence"/>
</dbReference>